<reference evidence="7 8" key="1">
    <citation type="submission" date="2016-10" db="EMBL/GenBank/DDBJ databases">
        <authorList>
            <person name="de Groot N.N."/>
        </authorList>
    </citation>
    <scope>NUCLEOTIDE SEQUENCE [LARGE SCALE GENOMIC DNA]</scope>
    <source>
        <strain evidence="7 8">DSM 21632</strain>
    </source>
</reference>
<dbReference type="InterPro" id="IPR007554">
    <property type="entry name" value="Glycerophosphate_synth"/>
</dbReference>
<dbReference type="EMBL" id="FNDK01000010">
    <property type="protein sequence ID" value="SDH73375.1"/>
    <property type="molecule type" value="Genomic_DNA"/>
</dbReference>
<keyword evidence="8" id="KW-1185">Reference proteome</keyword>
<dbReference type="PANTHER" id="PTHR37316">
    <property type="entry name" value="TEICHOIC ACID GLYCEROL-PHOSPHATE PRIMASE"/>
    <property type="match status" value="1"/>
</dbReference>
<sequence length="415" mass="50325">MYMLKRWKKWKKKWKKRTKKKWNKLRKSKKMRRFYRNISMIAGRLPKKKNIIVFESFLGKQYSCNPRAVYETLKQQDRNYIYYWSIDHRFKSRFDEHGVQTITRFTLKWFIVMMRAKYWVFNSRLPKWIAKPNDTVYLQTWHGTPLKKLALDMDEVYMPGTTTDMYKRNFVAEASRWDYLVSPNHYSSEIFERAFDFNQQLLETGYPRNDYLFHYTEEDAARIKERLGIPEGKKVVLYAPTWRDNEYHFIGKYKFAVQMDMDKMYQELGDDYVVVFRLHYLVSDKLDLSGYEGFAVDGSNYPDIRDLYIIGDILMTDYSSVMFDYGVLKRPMIFYVYDIENYRDQLRGFYFDFEKEAPGPLVTTTDEIIQEIKQADTIRSRYKDHIDWFEQTFHSLEDGKASERVISRVFDRTEA</sequence>
<dbReference type="Gene3D" id="3.40.50.11820">
    <property type="match status" value="1"/>
</dbReference>
<dbReference type="GO" id="GO:0019350">
    <property type="term" value="P:teichoic acid biosynthetic process"/>
    <property type="evidence" value="ECO:0007669"/>
    <property type="project" value="UniProtKB-KW"/>
</dbReference>
<comment type="similarity">
    <text evidence="2">Belongs to the CDP-glycerol glycerophosphotransferase family.</text>
</comment>
<evidence type="ECO:0000256" key="4">
    <source>
        <dbReference type="ARBA" id="ARBA00022679"/>
    </source>
</evidence>
<proteinExistence type="inferred from homology"/>
<protein>
    <submittedName>
        <fullName evidence="7">CDP-glycerol glycerophosphotransferase</fullName>
    </submittedName>
</protein>
<evidence type="ECO:0000256" key="3">
    <source>
        <dbReference type="ARBA" id="ARBA00022475"/>
    </source>
</evidence>
<keyword evidence="6" id="KW-0472">Membrane</keyword>
<keyword evidence="3" id="KW-1003">Cell membrane</keyword>
<evidence type="ECO:0000256" key="2">
    <source>
        <dbReference type="ARBA" id="ARBA00010488"/>
    </source>
</evidence>
<comment type="subcellular location">
    <subcellularLocation>
        <location evidence="1">Cell membrane</location>
        <topology evidence="1">Peripheral membrane protein</topology>
    </subcellularLocation>
</comment>
<dbReference type="Pfam" id="PF04464">
    <property type="entry name" value="Glyphos_transf"/>
    <property type="match status" value="1"/>
</dbReference>
<dbReference type="InterPro" id="IPR043149">
    <property type="entry name" value="TagF_N"/>
</dbReference>
<dbReference type="InterPro" id="IPR051612">
    <property type="entry name" value="Teichoic_Acid_Biosynth"/>
</dbReference>
<keyword evidence="4 7" id="KW-0808">Transferase</keyword>
<dbReference type="GO" id="GO:0047355">
    <property type="term" value="F:CDP-glycerol glycerophosphotransferase activity"/>
    <property type="evidence" value="ECO:0007669"/>
    <property type="project" value="InterPro"/>
</dbReference>
<evidence type="ECO:0000256" key="6">
    <source>
        <dbReference type="ARBA" id="ARBA00023136"/>
    </source>
</evidence>
<dbReference type="SUPFAM" id="SSF53756">
    <property type="entry name" value="UDP-Glycosyltransferase/glycogen phosphorylase"/>
    <property type="match status" value="1"/>
</dbReference>
<dbReference type="STRING" id="568899.SAMN05192534_11067"/>
<dbReference type="RefSeq" id="WP_245705233.1">
    <property type="nucleotide sequence ID" value="NZ_FNDK01000010.1"/>
</dbReference>
<dbReference type="GO" id="GO:0005886">
    <property type="term" value="C:plasma membrane"/>
    <property type="evidence" value="ECO:0007669"/>
    <property type="project" value="UniProtKB-SubCell"/>
</dbReference>
<dbReference type="Proteomes" id="UP000199163">
    <property type="component" value="Unassembled WGS sequence"/>
</dbReference>
<evidence type="ECO:0000313" key="7">
    <source>
        <dbReference type="EMBL" id="SDH73375.1"/>
    </source>
</evidence>
<dbReference type="AlphaFoldDB" id="A0A1G8EU58"/>
<name>A0A1G8EU58_9BACI</name>
<organism evidence="7 8">
    <name type="scientific">Alteribacillus persepolensis</name>
    <dbReference type="NCBI Taxonomy" id="568899"/>
    <lineage>
        <taxon>Bacteria</taxon>
        <taxon>Bacillati</taxon>
        <taxon>Bacillota</taxon>
        <taxon>Bacilli</taxon>
        <taxon>Bacillales</taxon>
        <taxon>Bacillaceae</taxon>
        <taxon>Alteribacillus</taxon>
    </lineage>
</organism>
<keyword evidence="5" id="KW-0777">Teichoic acid biosynthesis</keyword>
<gene>
    <name evidence="7" type="ORF">SAMN05192534_11067</name>
</gene>
<evidence type="ECO:0000313" key="8">
    <source>
        <dbReference type="Proteomes" id="UP000199163"/>
    </source>
</evidence>
<accession>A0A1G8EU58</accession>
<evidence type="ECO:0000256" key="5">
    <source>
        <dbReference type="ARBA" id="ARBA00022944"/>
    </source>
</evidence>
<dbReference type="InterPro" id="IPR043148">
    <property type="entry name" value="TagF_C"/>
</dbReference>
<dbReference type="PANTHER" id="PTHR37316:SF3">
    <property type="entry name" value="TEICHOIC ACID GLYCEROL-PHOSPHATE TRANSFERASE"/>
    <property type="match status" value="1"/>
</dbReference>
<dbReference type="Gene3D" id="3.40.50.12580">
    <property type="match status" value="1"/>
</dbReference>
<evidence type="ECO:0000256" key="1">
    <source>
        <dbReference type="ARBA" id="ARBA00004202"/>
    </source>
</evidence>